<name>A0A2N5UNY5_9BASI</name>
<dbReference type="EMBL" id="PGCJ01000134">
    <property type="protein sequence ID" value="PLW44754.1"/>
    <property type="molecule type" value="Genomic_DNA"/>
</dbReference>
<reference evidence="3 4" key="1">
    <citation type="submission" date="2017-11" db="EMBL/GenBank/DDBJ databases">
        <title>De novo assembly and phasing of dikaryotic genomes from two isolates of Puccinia coronata f. sp. avenae, the causal agent of oat crown rust.</title>
        <authorList>
            <person name="Miller M.E."/>
            <person name="Zhang Y."/>
            <person name="Omidvar V."/>
            <person name="Sperschneider J."/>
            <person name="Schwessinger B."/>
            <person name="Raley C."/>
            <person name="Palmer J.M."/>
            <person name="Garnica D."/>
            <person name="Upadhyaya N."/>
            <person name="Rathjen J."/>
            <person name="Taylor J.M."/>
            <person name="Park R.F."/>
            <person name="Dodds P.N."/>
            <person name="Hirsch C.D."/>
            <person name="Kianian S.F."/>
            <person name="Figueroa M."/>
        </authorList>
    </citation>
    <scope>NUCLEOTIDE SEQUENCE [LARGE SCALE GENOMIC DNA]</scope>
    <source>
        <strain evidence="2">12NC29</strain>
        <strain evidence="1">12SD80</strain>
    </source>
</reference>
<dbReference type="Proteomes" id="UP000235392">
    <property type="component" value="Unassembled WGS sequence"/>
</dbReference>
<sequence length="186" mass="20250">MELCHLDFSWDCVAQLVLQVGLSSNATLATEFNQRIEVLIKLGRPNSSIPFDMLVRQVDIIRRQQAFDKNPSALLHQNPPVILQAELAIVQNTIPVNAPLLPDLNNTPDEVDLLTIQGLYRLQPPAARSVAATDVTSVYQTDVTSAGPTDTLCLCSNVSVDPADIKSVWATDVTSVASGRRYRGGL</sequence>
<comment type="caution">
    <text evidence="1">The sequence shown here is derived from an EMBL/GenBank/DDBJ whole genome shotgun (WGS) entry which is preliminary data.</text>
</comment>
<accession>A0A2N5UNY5</accession>
<keyword evidence="3" id="KW-1185">Reference proteome</keyword>
<evidence type="ECO:0000313" key="1">
    <source>
        <dbReference type="EMBL" id="PLW39470.1"/>
    </source>
</evidence>
<dbReference type="EMBL" id="PGCI01000115">
    <property type="protein sequence ID" value="PLW39470.1"/>
    <property type="molecule type" value="Genomic_DNA"/>
</dbReference>
<dbReference type="Proteomes" id="UP000235388">
    <property type="component" value="Unassembled WGS sequence"/>
</dbReference>
<proteinExistence type="predicted"/>
<gene>
    <name evidence="2" type="ORF">PCANC_10664</name>
    <name evidence="1" type="ORF">PCASD_07997</name>
</gene>
<organism evidence="1 4">
    <name type="scientific">Puccinia coronata f. sp. avenae</name>
    <dbReference type="NCBI Taxonomy" id="200324"/>
    <lineage>
        <taxon>Eukaryota</taxon>
        <taxon>Fungi</taxon>
        <taxon>Dikarya</taxon>
        <taxon>Basidiomycota</taxon>
        <taxon>Pucciniomycotina</taxon>
        <taxon>Pucciniomycetes</taxon>
        <taxon>Pucciniales</taxon>
        <taxon>Pucciniaceae</taxon>
        <taxon>Puccinia</taxon>
    </lineage>
</organism>
<evidence type="ECO:0000313" key="2">
    <source>
        <dbReference type="EMBL" id="PLW44754.1"/>
    </source>
</evidence>
<dbReference type="OrthoDB" id="2831684at2759"/>
<evidence type="ECO:0000313" key="3">
    <source>
        <dbReference type="Proteomes" id="UP000235388"/>
    </source>
</evidence>
<dbReference type="AlphaFoldDB" id="A0A2N5UNY5"/>
<protein>
    <submittedName>
        <fullName evidence="1">Uncharacterized protein</fullName>
    </submittedName>
</protein>
<evidence type="ECO:0000313" key="4">
    <source>
        <dbReference type="Proteomes" id="UP000235392"/>
    </source>
</evidence>